<organism evidence="2 3">
    <name type="scientific">Roseomonas marmotae</name>
    <dbReference type="NCBI Taxonomy" id="2768161"/>
    <lineage>
        <taxon>Bacteria</taxon>
        <taxon>Pseudomonadati</taxon>
        <taxon>Pseudomonadota</taxon>
        <taxon>Alphaproteobacteria</taxon>
        <taxon>Acetobacterales</taxon>
        <taxon>Roseomonadaceae</taxon>
        <taxon>Roseomonas</taxon>
    </lineage>
</organism>
<dbReference type="RefSeq" id="WP_207444788.1">
    <property type="nucleotide sequence ID" value="NZ_CP061091.1"/>
</dbReference>
<proteinExistence type="predicted"/>
<evidence type="ECO:0000256" key="1">
    <source>
        <dbReference type="SAM" id="SignalP"/>
    </source>
</evidence>
<reference evidence="2 3" key="1">
    <citation type="submission" date="2020-09" db="EMBL/GenBank/DDBJ databases">
        <title>Roseomonas.</title>
        <authorList>
            <person name="Zhu W."/>
        </authorList>
    </citation>
    <scope>NUCLEOTIDE SEQUENCE [LARGE SCALE GENOMIC DNA]</scope>
    <source>
        <strain evidence="2 3">1311</strain>
    </source>
</reference>
<dbReference type="EMBL" id="JACTNF010000001">
    <property type="protein sequence ID" value="MBO1073169.1"/>
    <property type="molecule type" value="Genomic_DNA"/>
</dbReference>
<comment type="caution">
    <text evidence="2">The sequence shown here is derived from an EMBL/GenBank/DDBJ whole genome shotgun (WGS) entry which is preliminary data.</text>
</comment>
<name>A0ABS3K6T2_9PROT</name>
<keyword evidence="3" id="KW-1185">Reference proteome</keyword>
<keyword evidence="1" id="KW-0732">Signal</keyword>
<gene>
    <name evidence="2" type="ORF">IAI60_00950</name>
</gene>
<protein>
    <submittedName>
        <fullName evidence="2">Membrane integrity-associated transporter subunit PqiC</fullName>
    </submittedName>
</protein>
<evidence type="ECO:0000313" key="2">
    <source>
        <dbReference type="EMBL" id="MBO1073169.1"/>
    </source>
</evidence>
<feature type="chain" id="PRO_5046505450" evidence="1">
    <location>
        <begin position="19"/>
        <end position="207"/>
    </location>
</feature>
<evidence type="ECO:0000313" key="3">
    <source>
        <dbReference type="Proteomes" id="UP001518990"/>
    </source>
</evidence>
<feature type="signal peptide" evidence="1">
    <location>
        <begin position="1"/>
        <end position="18"/>
    </location>
</feature>
<sequence>MMKRRALLLALPMTVALAACGSVLERPYVEVQRFPLDARRPGARRGPGRRVLLLRLMRAGPGMETRGLRSVRPDGTENVDFYAEWVAPPAELAEEALRRWLSASGLFSAVVAPGSRARADYILECELTTLVADIPKRQARAGLSAVLIRDRDGDTQVLRQFAVTGTAPLPAPSADGTLPAEVQAAGMNEALAAALGSLENRIAQFAG</sequence>
<accession>A0ABS3K6T2</accession>
<dbReference type="PROSITE" id="PS51257">
    <property type="entry name" value="PROKAR_LIPOPROTEIN"/>
    <property type="match status" value="1"/>
</dbReference>
<dbReference type="Gene3D" id="3.40.50.10610">
    <property type="entry name" value="ABC-type transport auxiliary lipoprotein component"/>
    <property type="match status" value="1"/>
</dbReference>
<dbReference type="Proteomes" id="UP001518990">
    <property type="component" value="Unassembled WGS sequence"/>
</dbReference>
<dbReference type="SUPFAM" id="SSF159594">
    <property type="entry name" value="XCC0632-like"/>
    <property type="match status" value="1"/>
</dbReference>